<evidence type="ECO:0000313" key="3">
    <source>
        <dbReference type="EMBL" id="SFB82228.1"/>
    </source>
</evidence>
<gene>
    <name evidence="3" type="ORF">SAMN05660443_0351</name>
</gene>
<protein>
    <submittedName>
        <fullName evidence="3">Uncharacterized domain 1-containing protein</fullName>
    </submittedName>
</protein>
<dbReference type="PANTHER" id="PTHR43240:SF7">
    <property type="entry name" value="BLR7284 PROTEIN"/>
    <property type="match status" value="1"/>
</dbReference>
<dbReference type="AlphaFoldDB" id="A0A1I1EA57"/>
<keyword evidence="1" id="KW-0378">Hydrolase</keyword>
<evidence type="ECO:0000259" key="2">
    <source>
        <dbReference type="Pfam" id="PF03061"/>
    </source>
</evidence>
<sequence length="144" mass="15730">MTLIPHCKVLDMQAEEVSDEGVLLSLQGDKRFVGNAEKQLIHGGVLTVLMDTACGSAAILGLEQPEVCPTVDLRMDHYRAAEAGRRLYCRAWVTRVASQIVFTEGLIWQDSELPIAKGTGTFMRLGGERTPKGFAEHLFGQEAG</sequence>
<dbReference type="InterPro" id="IPR003736">
    <property type="entry name" value="PAAI_dom"/>
</dbReference>
<proteinExistence type="predicted"/>
<dbReference type="InterPro" id="IPR006683">
    <property type="entry name" value="Thioestr_dom"/>
</dbReference>
<dbReference type="PANTHER" id="PTHR43240">
    <property type="entry name" value="1,4-DIHYDROXY-2-NAPHTHOYL-COA THIOESTERASE 1"/>
    <property type="match status" value="1"/>
</dbReference>
<dbReference type="CDD" id="cd03443">
    <property type="entry name" value="PaaI_thioesterase"/>
    <property type="match status" value="1"/>
</dbReference>
<organism evidence="3 4">
    <name type="scientific">Marinospirillum celere</name>
    <dbReference type="NCBI Taxonomy" id="1122252"/>
    <lineage>
        <taxon>Bacteria</taxon>
        <taxon>Pseudomonadati</taxon>
        <taxon>Pseudomonadota</taxon>
        <taxon>Gammaproteobacteria</taxon>
        <taxon>Oceanospirillales</taxon>
        <taxon>Oceanospirillaceae</taxon>
        <taxon>Marinospirillum</taxon>
    </lineage>
</organism>
<dbReference type="GO" id="GO:0005829">
    <property type="term" value="C:cytosol"/>
    <property type="evidence" value="ECO:0007669"/>
    <property type="project" value="TreeGrafter"/>
</dbReference>
<dbReference type="EMBL" id="FOLH01000001">
    <property type="protein sequence ID" value="SFB82228.1"/>
    <property type="molecule type" value="Genomic_DNA"/>
</dbReference>
<keyword evidence="4" id="KW-1185">Reference proteome</keyword>
<dbReference type="Pfam" id="PF03061">
    <property type="entry name" value="4HBT"/>
    <property type="match status" value="1"/>
</dbReference>
<evidence type="ECO:0000313" key="4">
    <source>
        <dbReference type="Proteomes" id="UP000199058"/>
    </source>
</evidence>
<evidence type="ECO:0000256" key="1">
    <source>
        <dbReference type="ARBA" id="ARBA00022801"/>
    </source>
</evidence>
<feature type="domain" description="Thioesterase" evidence="2">
    <location>
        <begin position="40"/>
        <end position="112"/>
    </location>
</feature>
<accession>A0A1I1EA57</accession>
<dbReference type="Proteomes" id="UP000199058">
    <property type="component" value="Unassembled WGS sequence"/>
</dbReference>
<dbReference type="Gene3D" id="3.10.129.10">
    <property type="entry name" value="Hotdog Thioesterase"/>
    <property type="match status" value="1"/>
</dbReference>
<dbReference type="InterPro" id="IPR029069">
    <property type="entry name" value="HotDog_dom_sf"/>
</dbReference>
<dbReference type="STRING" id="1122252.SAMN05660443_0351"/>
<dbReference type="GO" id="GO:0061522">
    <property type="term" value="F:1,4-dihydroxy-2-naphthoyl-CoA thioesterase activity"/>
    <property type="evidence" value="ECO:0007669"/>
    <property type="project" value="TreeGrafter"/>
</dbReference>
<dbReference type="NCBIfam" id="TIGR00369">
    <property type="entry name" value="unchar_dom_1"/>
    <property type="match status" value="1"/>
</dbReference>
<reference evidence="3 4" key="1">
    <citation type="submission" date="2016-10" db="EMBL/GenBank/DDBJ databases">
        <authorList>
            <person name="de Groot N.N."/>
        </authorList>
    </citation>
    <scope>NUCLEOTIDE SEQUENCE [LARGE SCALE GENOMIC DNA]</scope>
    <source>
        <strain evidence="3 4">DSM 18438</strain>
    </source>
</reference>
<name>A0A1I1EA57_9GAMM</name>
<dbReference type="SUPFAM" id="SSF54637">
    <property type="entry name" value="Thioesterase/thiol ester dehydrase-isomerase"/>
    <property type="match status" value="1"/>
</dbReference>